<feature type="non-terminal residue" evidence="1">
    <location>
        <position position="1"/>
    </location>
</feature>
<gene>
    <name evidence="1" type="ORF">SPELUC_LOCUS17185</name>
</gene>
<proteinExistence type="predicted"/>
<reference evidence="1" key="1">
    <citation type="submission" date="2021-06" db="EMBL/GenBank/DDBJ databases">
        <authorList>
            <person name="Kallberg Y."/>
            <person name="Tangrot J."/>
            <person name="Rosling A."/>
        </authorList>
    </citation>
    <scope>NUCLEOTIDE SEQUENCE</scope>
    <source>
        <strain evidence="1">28 12/20/2015</strain>
    </source>
</reference>
<evidence type="ECO:0000313" key="2">
    <source>
        <dbReference type="Proteomes" id="UP000789366"/>
    </source>
</evidence>
<dbReference type="Proteomes" id="UP000789366">
    <property type="component" value="Unassembled WGS sequence"/>
</dbReference>
<feature type="non-terminal residue" evidence="1">
    <location>
        <position position="85"/>
    </location>
</feature>
<protein>
    <submittedName>
        <fullName evidence="1">16491_t:CDS:1</fullName>
    </submittedName>
</protein>
<organism evidence="1 2">
    <name type="scientific">Cetraspora pellucida</name>
    <dbReference type="NCBI Taxonomy" id="1433469"/>
    <lineage>
        <taxon>Eukaryota</taxon>
        <taxon>Fungi</taxon>
        <taxon>Fungi incertae sedis</taxon>
        <taxon>Mucoromycota</taxon>
        <taxon>Glomeromycotina</taxon>
        <taxon>Glomeromycetes</taxon>
        <taxon>Diversisporales</taxon>
        <taxon>Gigasporaceae</taxon>
        <taxon>Cetraspora</taxon>
    </lineage>
</organism>
<evidence type="ECO:0000313" key="1">
    <source>
        <dbReference type="EMBL" id="CAG8790452.1"/>
    </source>
</evidence>
<dbReference type="EMBL" id="CAJVPW010068547">
    <property type="protein sequence ID" value="CAG8790452.1"/>
    <property type="molecule type" value="Genomic_DNA"/>
</dbReference>
<sequence length="85" mass="9939">TESKKDKELREKQSKQSGVPLCELCNACHWRCKNKKCTNCCNLNKCNDVICDYCKEINKIELCKRSLPVTEIDYEQIKDKVSYIC</sequence>
<keyword evidence="2" id="KW-1185">Reference proteome</keyword>
<name>A0ACA9RFD2_9GLOM</name>
<comment type="caution">
    <text evidence="1">The sequence shown here is derived from an EMBL/GenBank/DDBJ whole genome shotgun (WGS) entry which is preliminary data.</text>
</comment>
<accession>A0ACA9RFD2</accession>